<sequence>MTVLPTVPVLMYHSIADSPPRGTAGLAVTPGAFAEQMALLADEGFTPVPFSALARGGLPARRPIVITFDDGYADFHAAALPVLARHGFAATVFVTTGWLADAGRHAAGRPLDAMMAWSQVRECASSGVEIGAHSHGHPQLDQLPGAALDDELARSRGLLEDRLGAPVTTMAYPYGYSSARVRRAVRAAGYDSACAVANRLSPVPSQAGGPPRGYDALAIPRLTVRASTTLATFARVADGRRIPLIFFSDRVLTKGYAAVRRTRYALRRVTRRV</sequence>
<dbReference type="InterPro" id="IPR051398">
    <property type="entry name" value="Polysacch_Deacetylase"/>
</dbReference>
<evidence type="ECO:0000256" key="1">
    <source>
        <dbReference type="ARBA" id="ARBA00004613"/>
    </source>
</evidence>
<feature type="domain" description="NodB homology" evidence="3">
    <location>
        <begin position="62"/>
        <end position="273"/>
    </location>
</feature>
<dbReference type="EMBL" id="BAAARW010000012">
    <property type="protein sequence ID" value="GAA2418580.1"/>
    <property type="molecule type" value="Genomic_DNA"/>
</dbReference>
<dbReference type="Gene3D" id="3.20.20.370">
    <property type="entry name" value="Glycoside hydrolase/deacetylase"/>
    <property type="match status" value="1"/>
</dbReference>
<dbReference type="CDD" id="cd10918">
    <property type="entry name" value="CE4_NodB_like_5s_6s"/>
    <property type="match status" value="1"/>
</dbReference>
<evidence type="ECO:0000313" key="4">
    <source>
        <dbReference type="EMBL" id="GAA2418580.1"/>
    </source>
</evidence>
<evidence type="ECO:0000259" key="3">
    <source>
        <dbReference type="PROSITE" id="PS51677"/>
    </source>
</evidence>
<dbReference type="InterPro" id="IPR002509">
    <property type="entry name" value="NODB_dom"/>
</dbReference>
<dbReference type="InterPro" id="IPR011330">
    <property type="entry name" value="Glyco_hydro/deAcase_b/a-brl"/>
</dbReference>
<reference evidence="4 5" key="1">
    <citation type="journal article" date="2019" name="Int. J. Syst. Evol. Microbiol.">
        <title>The Global Catalogue of Microorganisms (GCM) 10K type strain sequencing project: providing services to taxonomists for standard genome sequencing and annotation.</title>
        <authorList>
            <consortium name="The Broad Institute Genomics Platform"/>
            <consortium name="The Broad Institute Genome Sequencing Center for Infectious Disease"/>
            <person name="Wu L."/>
            <person name="Ma J."/>
        </authorList>
    </citation>
    <scope>NUCLEOTIDE SEQUENCE [LARGE SCALE GENOMIC DNA]</scope>
    <source>
        <strain evidence="4 5">JCM 3325</strain>
    </source>
</reference>
<comment type="subcellular location">
    <subcellularLocation>
        <location evidence="1">Secreted</location>
    </subcellularLocation>
</comment>
<dbReference type="Proteomes" id="UP001501231">
    <property type="component" value="Unassembled WGS sequence"/>
</dbReference>
<evidence type="ECO:0000256" key="2">
    <source>
        <dbReference type="ARBA" id="ARBA00022729"/>
    </source>
</evidence>
<keyword evidence="2" id="KW-0732">Signal</keyword>
<proteinExistence type="predicted"/>
<dbReference type="PANTHER" id="PTHR34216:SF3">
    <property type="entry name" value="POLY-BETA-1,6-N-ACETYL-D-GLUCOSAMINE N-DEACETYLASE"/>
    <property type="match status" value="1"/>
</dbReference>
<dbReference type="SUPFAM" id="SSF88713">
    <property type="entry name" value="Glycoside hydrolase/deacetylase"/>
    <property type="match status" value="1"/>
</dbReference>
<organism evidence="4 5">
    <name type="scientific">Actinomadura vinacea</name>
    <dbReference type="NCBI Taxonomy" id="115336"/>
    <lineage>
        <taxon>Bacteria</taxon>
        <taxon>Bacillati</taxon>
        <taxon>Actinomycetota</taxon>
        <taxon>Actinomycetes</taxon>
        <taxon>Streptosporangiales</taxon>
        <taxon>Thermomonosporaceae</taxon>
        <taxon>Actinomadura</taxon>
    </lineage>
</organism>
<dbReference type="RefSeq" id="WP_344589732.1">
    <property type="nucleotide sequence ID" value="NZ_BAAARW010000012.1"/>
</dbReference>
<comment type="caution">
    <text evidence="4">The sequence shown here is derived from an EMBL/GenBank/DDBJ whole genome shotgun (WGS) entry which is preliminary data.</text>
</comment>
<dbReference type="Pfam" id="PF01522">
    <property type="entry name" value="Polysacc_deac_1"/>
    <property type="match status" value="1"/>
</dbReference>
<gene>
    <name evidence="4" type="ORF">GCM10010191_31780</name>
</gene>
<name>A0ABN3J1E9_9ACTN</name>
<evidence type="ECO:0000313" key="5">
    <source>
        <dbReference type="Proteomes" id="UP001501231"/>
    </source>
</evidence>
<protein>
    <submittedName>
        <fullName evidence="4">Polysaccharide deacetylase family protein</fullName>
    </submittedName>
</protein>
<dbReference type="PANTHER" id="PTHR34216">
    <property type="match status" value="1"/>
</dbReference>
<dbReference type="PROSITE" id="PS51677">
    <property type="entry name" value="NODB"/>
    <property type="match status" value="1"/>
</dbReference>
<accession>A0ABN3J1E9</accession>
<keyword evidence="5" id="KW-1185">Reference proteome</keyword>